<evidence type="ECO:0000313" key="6">
    <source>
        <dbReference type="EMBL" id="RQO93669.1"/>
    </source>
</evidence>
<protein>
    <recommendedName>
        <fullName evidence="5">Vps72/YL1 C-terminal domain-containing protein</fullName>
    </recommendedName>
</protein>
<name>A0A3N7FBY9_POPTR</name>
<keyword evidence="2" id="KW-0805">Transcription regulation</keyword>
<dbReference type="PANTHER" id="PTHR31200:SF1">
    <property type="entry name" value="INO80 COMPLEX SUBUNIT C"/>
    <property type="match status" value="1"/>
</dbReference>
<dbReference type="Pfam" id="PF08265">
    <property type="entry name" value="YL1_C"/>
    <property type="match status" value="1"/>
</dbReference>
<organism evidence="6">
    <name type="scientific">Populus trichocarpa</name>
    <name type="common">Western balsam poplar</name>
    <name type="synonym">Populus balsamifera subsp. trichocarpa</name>
    <dbReference type="NCBI Taxonomy" id="3694"/>
    <lineage>
        <taxon>Eukaryota</taxon>
        <taxon>Viridiplantae</taxon>
        <taxon>Streptophyta</taxon>
        <taxon>Embryophyta</taxon>
        <taxon>Tracheophyta</taxon>
        <taxon>Spermatophyta</taxon>
        <taxon>Magnoliopsida</taxon>
        <taxon>eudicotyledons</taxon>
        <taxon>Gunneridae</taxon>
        <taxon>Pentapetalae</taxon>
        <taxon>rosids</taxon>
        <taxon>fabids</taxon>
        <taxon>Malpighiales</taxon>
        <taxon>Salicaceae</taxon>
        <taxon>Saliceae</taxon>
        <taxon>Populus</taxon>
    </lineage>
</organism>
<dbReference type="GO" id="GO:0031011">
    <property type="term" value="C:Ino80 complex"/>
    <property type="evidence" value="ECO:0007669"/>
    <property type="project" value="InterPro"/>
</dbReference>
<evidence type="ECO:0000256" key="2">
    <source>
        <dbReference type="ARBA" id="ARBA00023015"/>
    </source>
</evidence>
<sequence>MQSWCCQHTSVSRGYRYMRNSQRDNQEAVGNTLSRFFKLKIIRIALLMNPTAPYHDPRTNLRYANTDVFKLVRSLPNEHVQRYLALRNAAVTLK</sequence>
<evidence type="ECO:0000256" key="4">
    <source>
        <dbReference type="ARBA" id="ARBA00023242"/>
    </source>
</evidence>
<dbReference type="InterPro" id="IPR029525">
    <property type="entry name" value="INO80C/Ies6"/>
</dbReference>
<dbReference type="GO" id="GO:0006338">
    <property type="term" value="P:chromatin remodeling"/>
    <property type="evidence" value="ECO:0000318"/>
    <property type="project" value="GO_Central"/>
</dbReference>
<keyword evidence="3" id="KW-0804">Transcription</keyword>
<comment type="subcellular location">
    <subcellularLocation>
        <location evidence="1">Nucleus</location>
    </subcellularLocation>
</comment>
<gene>
    <name evidence="6" type="ORF">POPTR_T092101</name>
</gene>
<dbReference type="PANTHER" id="PTHR31200">
    <property type="entry name" value="INO80 COMPLEX SUBUNIT C"/>
    <property type="match status" value="1"/>
</dbReference>
<dbReference type="AlphaFoldDB" id="A0A3N7FBY9"/>
<feature type="domain" description="Vps72/YL1 C-terminal" evidence="5">
    <location>
        <begin position="52"/>
        <end position="72"/>
    </location>
</feature>
<dbReference type="STRING" id="3694.A0A3N7FBY9"/>
<evidence type="ECO:0000259" key="5">
    <source>
        <dbReference type="Pfam" id="PF08265"/>
    </source>
</evidence>
<dbReference type="InterPro" id="IPR013272">
    <property type="entry name" value="Vps72/YL1_C"/>
</dbReference>
<dbReference type="InParanoid" id="A0A3N7FBY9"/>
<evidence type="ECO:0000256" key="1">
    <source>
        <dbReference type="ARBA" id="ARBA00004123"/>
    </source>
</evidence>
<proteinExistence type="predicted"/>
<reference evidence="6" key="2">
    <citation type="submission" date="2017-07" db="EMBL/GenBank/DDBJ databases">
        <title>WGS assembly of Populus trichocarpa.</title>
        <authorList>
            <person name="Tuskan G."/>
            <person name="Difazio S."/>
            <person name="Jansson S."/>
            <person name="Bohlmann J."/>
            <person name="Grigoriev I."/>
            <person name="Hellsten U."/>
            <person name="Putnam N."/>
            <person name="Ralph S."/>
            <person name="Rombauts S."/>
            <person name="Salamov A."/>
            <person name="Schein J."/>
            <person name="Sterck L."/>
            <person name="Aerts A."/>
            <person name="Bhalerao R."/>
            <person name="Bhalerao R."/>
            <person name="Blaudez D."/>
            <person name="Boerjan W."/>
            <person name="Brun A."/>
            <person name="Brunner A."/>
            <person name="Busov V."/>
            <person name="Campbell M."/>
            <person name="Carlson J."/>
            <person name="Chalot M."/>
            <person name="Chapman J."/>
            <person name="Chen G."/>
            <person name="Cooper D."/>
            <person name="Coutinho P."/>
            <person name="Couturier J."/>
            <person name="Covert S."/>
            <person name="Cronk Q."/>
            <person name="Cunningham R."/>
            <person name="Davis J."/>
            <person name="Degroeve S."/>
            <person name="Dejardin A."/>
            <person name="Depamphilis C."/>
            <person name="Detter J."/>
            <person name="Dirks B."/>
            <person name="Dubchak I."/>
            <person name="Duplessis S."/>
            <person name="Ehlting J."/>
            <person name="Ellis B."/>
            <person name="Gendler K."/>
            <person name="Goodstein D."/>
            <person name="Gribskov M."/>
            <person name="Grimwood J."/>
            <person name="Groover A."/>
            <person name="Gunter L."/>
            <person name="Hamberger B."/>
            <person name="Heinze B."/>
            <person name="Helariutta Y."/>
            <person name="Henrissat B."/>
            <person name="Holligan D."/>
            <person name="Holt R."/>
            <person name="Huang W."/>
            <person name="Islam-Faridi N."/>
            <person name="Jones S."/>
            <person name="Jones-Rhoades M."/>
            <person name="Jorgensen R."/>
            <person name="Joshi C."/>
            <person name="Kangasjarvi J."/>
            <person name="Karlsson J."/>
            <person name="Kelleher C."/>
            <person name="Kirkpatrick R."/>
            <person name="Kirst M."/>
            <person name="Kohler A."/>
            <person name="Kalluri U."/>
            <person name="Larimer F."/>
            <person name="Leebens-Mack J."/>
            <person name="Leple J."/>
            <person name="Locascio P."/>
            <person name="Lou Y."/>
            <person name="Lucas S."/>
            <person name="Martin F."/>
            <person name="Montanini B."/>
            <person name="Napoli C."/>
            <person name="Nelson D."/>
            <person name="Nelson C."/>
            <person name="Nieminen K."/>
            <person name="Nilsson O."/>
            <person name="Pereda V."/>
            <person name="Peter G."/>
            <person name="Philippe R."/>
            <person name="Pilate G."/>
            <person name="Poliakov A."/>
            <person name="Razumovskaya J."/>
            <person name="Richardson P."/>
            <person name="Rinaldi C."/>
            <person name="Ritland K."/>
            <person name="Rouze P."/>
            <person name="Ryaboy D."/>
            <person name="Schmutz J."/>
            <person name="Schrader J."/>
            <person name="Segerman B."/>
            <person name="Shin H."/>
            <person name="Siddiqui A."/>
            <person name="Sterky F."/>
            <person name="Terry A."/>
            <person name="Tsai C."/>
            <person name="Uberbacher E."/>
            <person name="Unneberg P."/>
            <person name="Vahala J."/>
            <person name="Wall K."/>
            <person name="Wessler S."/>
            <person name="Yang G."/>
            <person name="Yin T."/>
            <person name="Douglas C."/>
            <person name="Marra M."/>
            <person name="Sandberg G."/>
            <person name="Van De Peer Y."/>
            <person name="Rokhsar D."/>
        </authorList>
    </citation>
    <scope>NUCLEOTIDE SEQUENCE</scope>
    <source>
        <strain evidence="6">Nisqually-1</strain>
    </source>
</reference>
<evidence type="ECO:0000256" key="3">
    <source>
        <dbReference type="ARBA" id="ARBA00023163"/>
    </source>
</evidence>
<keyword evidence="4" id="KW-0539">Nucleus</keyword>
<reference evidence="6" key="1">
    <citation type="journal article" date="2006" name="Science">
        <title>The genome of black cottonwood, Populus trichocarpa (Torr. &amp; Gray).</title>
        <authorList>
            <person name="Tuskan G.A."/>
            <person name="Difazio S."/>
            <person name="Jansson S."/>
            <person name="Bohlmann J."/>
            <person name="Grigoriev I."/>
            <person name="Hellsten U."/>
            <person name="Putnam N."/>
            <person name="Ralph S."/>
            <person name="Rombauts S."/>
            <person name="Salamov A."/>
            <person name="Schein J."/>
            <person name="Sterck L."/>
            <person name="Aerts A."/>
            <person name="Bhalerao R.R."/>
            <person name="Bhalerao R.P."/>
            <person name="Blaudez D."/>
            <person name="Boerjan W."/>
            <person name="Brun A."/>
            <person name="Brunner A."/>
            <person name="Busov V."/>
            <person name="Campbell M."/>
            <person name="Carlson J."/>
            <person name="Chalot M."/>
            <person name="Chapman J."/>
            <person name="Chen G.L."/>
            <person name="Cooper D."/>
            <person name="Coutinho P.M."/>
            <person name="Couturier J."/>
            <person name="Covert S."/>
            <person name="Cronk Q."/>
            <person name="Cunningham R."/>
            <person name="Davis J."/>
            <person name="Degroeve S."/>
            <person name="Dejardin A."/>
            <person name="Depamphilis C."/>
            <person name="Detter J."/>
            <person name="Dirks B."/>
            <person name="Dubchak I."/>
            <person name="Duplessis S."/>
            <person name="Ehlting J."/>
            <person name="Ellis B."/>
            <person name="Gendler K."/>
            <person name="Goodstein D."/>
            <person name="Gribskov M."/>
            <person name="Grimwood J."/>
            <person name="Groover A."/>
            <person name="Gunter L."/>
            <person name="Hamberger B."/>
            <person name="Heinze B."/>
            <person name="Helariutta Y."/>
            <person name="Henrissat B."/>
            <person name="Holligan D."/>
            <person name="Holt R."/>
            <person name="Huang W."/>
            <person name="Islam-Faridi N."/>
            <person name="Jones S."/>
            <person name="Jones-Rhoades M."/>
            <person name="Jorgensen R."/>
            <person name="Joshi C."/>
            <person name="Kangasjarvi J."/>
            <person name="Karlsson J."/>
            <person name="Kelleher C."/>
            <person name="Kirkpatrick R."/>
            <person name="Kirst M."/>
            <person name="Kohler A."/>
            <person name="Kalluri U."/>
            <person name="Larimer F."/>
            <person name="Leebens-Mack J."/>
            <person name="Leple J.C."/>
            <person name="Locascio P."/>
            <person name="Lou Y."/>
            <person name="Lucas S."/>
            <person name="Martin F."/>
            <person name="Montanini B."/>
            <person name="Napoli C."/>
            <person name="Nelson D.R."/>
            <person name="Nelson C."/>
            <person name="Nieminen K."/>
            <person name="Nilsson O."/>
            <person name="Pereda V."/>
            <person name="Peter G."/>
            <person name="Philippe R."/>
            <person name="Pilate G."/>
            <person name="Poliakov A."/>
            <person name="Razumovskaya J."/>
            <person name="Richardson P."/>
            <person name="Rinaldi C."/>
            <person name="Ritland K."/>
            <person name="Rouze P."/>
            <person name="Ryaboy D."/>
            <person name="Schmutz J."/>
            <person name="Schrader J."/>
            <person name="Segerman B."/>
            <person name="Shin H."/>
            <person name="Siddiqui A."/>
            <person name="Sterky F."/>
            <person name="Terry A."/>
            <person name="Tsai C.J."/>
            <person name="Uberbacher E."/>
            <person name="Unneberg P."/>
            <person name="Vahala J."/>
            <person name="Wall K."/>
            <person name="Wessler S."/>
            <person name="Yang G."/>
            <person name="Yin T."/>
            <person name="Douglas C."/>
            <person name="Marra M."/>
            <person name="Sandberg G."/>
            <person name="Van de Peer Y."/>
            <person name="Rokhsar D."/>
        </authorList>
    </citation>
    <scope>NUCLEOTIDE SEQUENCE [LARGE SCALE GENOMIC DNA]</scope>
    <source>
        <strain evidence="6">Nisqually-1</strain>
    </source>
</reference>
<accession>A0A3N7FBY9</accession>
<dbReference type="EMBL" id="KZ623407">
    <property type="protein sequence ID" value="RQO93669.1"/>
    <property type="molecule type" value="Genomic_DNA"/>
</dbReference>